<evidence type="ECO:0000313" key="6">
    <source>
        <dbReference type="EMBL" id="SEI87296.1"/>
    </source>
</evidence>
<dbReference type="Gene3D" id="2.30.42.10">
    <property type="match status" value="1"/>
</dbReference>
<name>A0A1H6U707_9FIRM</name>
<dbReference type="InterPro" id="IPR009003">
    <property type="entry name" value="Peptidase_S1_PA"/>
</dbReference>
<feature type="domain" description="PDZ" evidence="5">
    <location>
        <begin position="279"/>
        <end position="357"/>
    </location>
</feature>
<keyword evidence="7" id="KW-1185">Reference proteome</keyword>
<dbReference type="InterPro" id="IPR036034">
    <property type="entry name" value="PDZ_sf"/>
</dbReference>
<dbReference type="InterPro" id="IPR001478">
    <property type="entry name" value="PDZ"/>
</dbReference>
<accession>A0A1H6U707</accession>
<evidence type="ECO:0000256" key="3">
    <source>
        <dbReference type="ARBA" id="ARBA00022801"/>
    </source>
</evidence>
<evidence type="ECO:0000256" key="4">
    <source>
        <dbReference type="SAM" id="Phobius"/>
    </source>
</evidence>
<dbReference type="RefSeq" id="WP_091828559.1">
    <property type="nucleotide sequence ID" value="NZ_FNZK01000001.1"/>
</dbReference>
<dbReference type="Pfam" id="PF13365">
    <property type="entry name" value="Trypsin_2"/>
    <property type="match status" value="1"/>
</dbReference>
<dbReference type="STRING" id="84035.SAMN05660742_101305"/>
<evidence type="ECO:0000256" key="2">
    <source>
        <dbReference type="ARBA" id="ARBA00022670"/>
    </source>
</evidence>
<dbReference type="GO" id="GO:0004252">
    <property type="term" value="F:serine-type endopeptidase activity"/>
    <property type="evidence" value="ECO:0007669"/>
    <property type="project" value="InterPro"/>
</dbReference>
<keyword evidence="3" id="KW-0378">Hydrolase</keyword>
<dbReference type="InterPro" id="IPR001940">
    <property type="entry name" value="Peptidase_S1C"/>
</dbReference>
<reference evidence="6 7" key="1">
    <citation type="submission" date="2016-10" db="EMBL/GenBank/DDBJ databases">
        <authorList>
            <person name="de Groot N.N."/>
        </authorList>
    </citation>
    <scope>NUCLEOTIDE SEQUENCE [LARGE SCALE GENOMIC DNA]</scope>
    <source>
        <strain evidence="6 7">DSM 2179</strain>
    </source>
</reference>
<dbReference type="Proteomes" id="UP000199662">
    <property type="component" value="Unassembled WGS sequence"/>
</dbReference>
<dbReference type="SMART" id="SM00228">
    <property type="entry name" value="PDZ"/>
    <property type="match status" value="1"/>
</dbReference>
<dbReference type="GO" id="GO:0006508">
    <property type="term" value="P:proteolysis"/>
    <property type="evidence" value="ECO:0007669"/>
    <property type="project" value="UniProtKB-KW"/>
</dbReference>
<keyword evidence="4" id="KW-0812">Transmembrane</keyword>
<evidence type="ECO:0000259" key="5">
    <source>
        <dbReference type="PROSITE" id="PS50106"/>
    </source>
</evidence>
<dbReference type="SUPFAM" id="SSF50156">
    <property type="entry name" value="PDZ domain-like"/>
    <property type="match status" value="1"/>
</dbReference>
<evidence type="ECO:0000256" key="1">
    <source>
        <dbReference type="ARBA" id="ARBA00010541"/>
    </source>
</evidence>
<proteinExistence type="inferred from homology"/>
<dbReference type="PROSITE" id="PS51257">
    <property type="entry name" value="PROKAR_LIPOPROTEIN"/>
    <property type="match status" value="1"/>
</dbReference>
<gene>
    <name evidence="6" type="ORF">SAMN05660742_101305</name>
</gene>
<dbReference type="EMBL" id="FNZK01000001">
    <property type="protein sequence ID" value="SEI87296.1"/>
    <property type="molecule type" value="Genomic_DNA"/>
</dbReference>
<evidence type="ECO:0000313" key="7">
    <source>
        <dbReference type="Proteomes" id="UP000199662"/>
    </source>
</evidence>
<dbReference type="PROSITE" id="PS50106">
    <property type="entry name" value="PDZ"/>
    <property type="match status" value="1"/>
</dbReference>
<dbReference type="Pfam" id="PF13180">
    <property type="entry name" value="PDZ_2"/>
    <property type="match status" value="1"/>
</dbReference>
<dbReference type="PANTHER" id="PTHR43343:SF3">
    <property type="entry name" value="PROTEASE DO-LIKE 8, CHLOROPLASTIC"/>
    <property type="match status" value="1"/>
</dbReference>
<feature type="transmembrane region" description="Helical" evidence="4">
    <location>
        <begin position="12"/>
        <end position="33"/>
    </location>
</feature>
<dbReference type="AlphaFoldDB" id="A0A1H6U707"/>
<organism evidence="6 7">
    <name type="scientific">Propionispira arboris</name>
    <dbReference type="NCBI Taxonomy" id="84035"/>
    <lineage>
        <taxon>Bacteria</taxon>
        <taxon>Bacillati</taxon>
        <taxon>Bacillota</taxon>
        <taxon>Negativicutes</taxon>
        <taxon>Selenomonadales</taxon>
        <taxon>Selenomonadaceae</taxon>
        <taxon>Propionispira</taxon>
    </lineage>
</organism>
<dbReference type="PANTHER" id="PTHR43343">
    <property type="entry name" value="PEPTIDASE S12"/>
    <property type="match status" value="1"/>
</dbReference>
<dbReference type="InterPro" id="IPR043504">
    <property type="entry name" value="Peptidase_S1_PA_chymotrypsin"/>
</dbReference>
<keyword evidence="4" id="KW-1133">Transmembrane helix</keyword>
<keyword evidence="4" id="KW-0472">Membrane</keyword>
<dbReference type="CDD" id="cd06781">
    <property type="entry name" value="cpPDZ_BsHtra-like"/>
    <property type="match status" value="1"/>
</dbReference>
<sequence length="373" mass="38829">MKALYKNVNPYFVVMISMLLVVSALFSGCTAFGNKQESAAKVQESTSNLTPPAANDKLSDARNTALVRAAKSVGPAVVGITNKAVARDWFNHQVMINQGTGSGVIFDSNGYIVTNNHVVDGAKEITVALSDGRTLAGKIVGTDPVTDIAVVKVDATGLPTVTFGNSDEIMVGEPALAIGNPLGLEFQGSVTAGVISALNRSMEIGERRFKLIQTDAAINPGNSGGALVNADGMVIGINSAKVSAAGVEGMGFSIPINAVRPIIEDIIKTGHVVRPYLGVGVFDKATAASQGYSLNIDKGIYVAQVTAGGPGEKAGIQKGDIILKIANTETNTVVDLRTAIVNYNVGDTVKVEFTRNGEKHSVDVALEEMPDSQ</sequence>
<dbReference type="SUPFAM" id="SSF50494">
    <property type="entry name" value="Trypsin-like serine proteases"/>
    <property type="match status" value="1"/>
</dbReference>
<keyword evidence="2 6" id="KW-0645">Protease</keyword>
<dbReference type="Gene3D" id="2.40.10.10">
    <property type="entry name" value="Trypsin-like serine proteases"/>
    <property type="match status" value="2"/>
</dbReference>
<protein>
    <submittedName>
        <fullName evidence="6">Serine protease Do</fullName>
    </submittedName>
</protein>
<comment type="similarity">
    <text evidence="1">Belongs to the peptidase S1C family.</text>
</comment>
<dbReference type="InterPro" id="IPR051201">
    <property type="entry name" value="Chloro_Bact_Ser_Proteases"/>
</dbReference>
<dbReference type="PRINTS" id="PR00834">
    <property type="entry name" value="PROTEASES2C"/>
</dbReference>